<dbReference type="RefSeq" id="WP_222973182.1">
    <property type="nucleotide sequence ID" value="NZ_JAINVZ010000001.1"/>
</dbReference>
<dbReference type="PANTHER" id="PTHR44196">
    <property type="entry name" value="DEHYDROGENASE/REDUCTASE SDR FAMILY MEMBER 7B"/>
    <property type="match status" value="1"/>
</dbReference>
<dbReference type="InterPro" id="IPR020904">
    <property type="entry name" value="Sc_DH/Rdtase_CS"/>
</dbReference>
<sequence>MTDDTPLALVTGASRGIGYELAKQFADHGFDVMVNAEDAAIGDAAETLRATGREVTPLRADLTDRDGVERLYAAVAATGRPVAAAALNAGVGVGGSFLDNDLADELRLIDLNVKSTVHLAKRLLPAMVERGEGGILFTSSIASTVPGSFQAVYNASKSFVQSFAEALHNELKDTDVVVTSLMPGPTDTDFFRRAGMQNTRIGRMGKDDPALVARQGFDALMAGRTKRVAGSVKTRAQGLANAFLPDGAKAQLHRRMAEPDGKSGAGH</sequence>
<dbReference type="CDD" id="cd05233">
    <property type="entry name" value="SDR_c"/>
    <property type="match status" value="1"/>
</dbReference>
<dbReference type="SUPFAM" id="SSF51735">
    <property type="entry name" value="NAD(P)-binding Rossmann-fold domains"/>
    <property type="match status" value="1"/>
</dbReference>
<reference evidence="3 4" key="1">
    <citation type="submission" date="2021-08" db="EMBL/GenBank/DDBJ databases">
        <title>Streptomyces sp. PTM05 isolated from lichen.</title>
        <authorList>
            <person name="Somphong A."/>
            <person name="Phongsopitanun W."/>
            <person name="Tanasupawat S."/>
        </authorList>
    </citation>
    <scope>NUCLEOTIDE SEQUENCE [LARGE SCALE GENOMIC DNA]</scope>
    <source>
        <strain evidence="3 4">Ptm05</strain>
    </source>
</reference>
<dbReference type="Gene3D" id="3.40.50.720">
    <property type="entry name" value="NAD(P)-binding Rossmann-like Domain"/>
    <property type="match status" value="1"/>
</dbReference>
<evidence type="ECO:0000256" key="1">
    <source>
        <dbReference type="ARBA" id="ARBA00006484"/>
    </source>
</evidence>
<keyword evidence="4" id="KW-1185">Reference proteome</keyword>
<gene>
    <name evidence="3" type="ORF">K7472_01610</name>
</gene>
<dbReference type="PROSITE" id="PS00061">
    <property type="entry name" value="ADH_SHORT"/>
    <property type="match status" value="1"/>
</dbReference>
<dbReference type="EMBL" id="JAINVZ010000001">
    <property type="protein sequence ID" value="MBY8883543.1"/>
    <property type="molecule type" value="Genomic_DNA"/>
</dbReference>
<evidence type="ECO:0000313" key="3">
    <source>
        <dbReference type="EMBL" id="MBY8883543.1"/>
    </source>
</evidence>
<dbReference type="PANTHER" id="PTHR44196:SF2">
    <property type="entry name" value="SHORT-CHAIN DEHYDROGENASE-RELATED"/>
    <property type="match status" value="1"/>
</dbReference>
<organism evidence="3 4">
    <name type="scientific">Streptantibioticus parmotrematis</name>
    <dbReference type="NCBI Taxonomy" id="2873249"/>
    <lineage>
        <taxon>Bacteria</taxon>
        <taxon>Bacillati</taxon>
        <taxon>Actinomycetota</taxon>
        <taxon>Actinomycetes</taxon>
        <taxon>Kitasatosporales</taxon>
        <taxon>Streptomycetaceae</taxon>
        <taxon>Streptantibioticus</taxon>
    </lineage>
</organism>
<name>A0ABS7QK56_9ACTN</name>
<dbReference type="InterPro" id="IPR036291">
    <property type="entry name" value="NAD(P)-bd_dom_sf"/>
</dbReference>
<dbReference type="Pfam" id="PF00106">
    <property type="entry name" value="adh_short"/>
    <property type="match status" value="1"/>
</dbReference>
<protein>
    <submittedName>
        <fullName evidence="3">SDR family NAD(P)-dependent oxidoreductase</fullName>
    </submittedName>
</protein>
<dbReference type="PRINTS" id="PR00081">
    <property type="entry name" value="GDHRDH"/>
</dbReference>
<comment type="similarity">
    <text evidence="1">Belongs to the short-chain dehydrogenases/reductases (SDR) family.</text>
</comment>
<accession>A0ABS7QK56</accession>
<dbReference type="InterPro" id="IPR002347">
    <property type="entry name" value="SDR_fam"/>
</dbReference>
<evidence type="ECO:0000256" key="2">
    <source>
        <dbReference type="ARBA" id="ARBA00023002"/>
    </source>
</evidence>
<proteinExistence type="inferred from homology"/>
<keyword evidence="2" id="KW-0560">Oxidoreductase</keyword>
<evidence type="ECO:0000313" key="4">
    <source>
        <dbReference type="Proteomes" id="UP001198565"/>
    </source>
</evidence>
<dbReference type="Proteomes" id="UP001198565">
    <property type="component" value="Unassembled WGS sequence"/>
</dbReference>
<comment type="caution">
    <text evidence="3">The sequence shown here is derived from an EMBL/GenBank/DDBJ whole genome shotgun (WGS) entry which is preliminary data.</text>
</comment>